<dbReference type="HOGENOM" id="CLU_033139_7_1_10"/>
<dbReference type="GO" id="GO:0003677">
    <property type="term" value="F:DNA binding"/>
    <property type="evidence" value="ECO:0007669"/>
    <property type="project" value="UniProtKB-KW"/>
</dbReference>
<dbReference type="OrthoDB" id="1493636at2"/>
<reference evidence="5 6" key="1">
    <citation type="submission" date="2011-08" db="EMBL/GenBank/DDBJ databases">
        <title>The Genome Sequence of Alistipes indistinctus YIT 12060.</title>
        <authorList>
            <consortium name="The Broad Institute Genome Sequencing Platform"/>
            <person name="Earl A."/>
            <person name="Ward D."/>
            <person name="Feldgarden M."/>
            <person name="Gevers D."/>
            <person name="Morotomi M."/>
            <person name="Young S.K."/>
            <person name="Zeng Q."/>
            <person name="Gargeya S."/>
            <person name="Fitzgerald M."/>
            <person name="Haas B."/>
            <person name="Abouelleil A."/>
            <person name="Alvarado L."/>
            <person name="Arachchi H.M."/>
            <person name="Berlin A."/>
            <person name="Brown A."/>
            <person name="Chapman S.B."/>
            <person name="Chen Z."/>
            <person name="Dunbar C."/>
            <person name="Freedman E."/>
            <person name="Gearin G."/>
            <person name="Gellesch M."/>
            <person name="Goldberg J."/>
            <person name="Griggs A."/>
            <person name="Gujja S."/>
            <person name="Heiman D."/>
            <person name="Howarth C."/>
            <person name="Larson L."/>
            <person name="Lui A."/>
            <person name="MacDonald P.J.P."/>
            <person name="Montmayeur A."/>
            <person name="Murphy C."/>
            <person name="Neiman D."/>
            <person name="Pearson M."/>
            <person name="Priest M."/>
            <person name="Roberts A."/>
            <person name="Saif S."/>
            <person name="Shea T."/>
            <person name="Shenoy N."/>
            <person name="Sisk P."/>
            <person name="Stolte C."/>
            <person name="Sykes S."/>
            <person name="Wortman J."/>
            <person name="Nusbaum C."/>
            <person name="Birren B."/>
        </authorList>
    </citation>
    <scope>NUCLEOTIDE SEQUENCE [LARGE SCALE GENOMIC DNA]</scope>
    <source>
        <strain evidence="5 6">YIT 12060</strain>
    </source>
</reference>
<evidence type="ECO:0000256" key="2">
    <source>
        <dbReference type="ARBA" id="ARBA00023125"/>
    </source>
</evidence>
<keyword evidence="2" id="KW-0238">DNA-binding</keyword>
<feature type="domain" description="Tyr recombinase" evidence="4">
    <location>
        <begin position="232"/>
        <end position="424"/>
    </location>
</feature>
<dbReference type="GO" id="GO:0006310">
    <property type="term" value="P:DNA recombination"/>
    <property type="evidence" value="ECO:0007669"/>
    <property type="project" value="UniProtKB-KW"/>
</dbReference>
<dbReference type="STRING" id="742725.HMPREF9450_00024"/>
<dbReference type="InterPro" id="IPR013762">
    <property type="entry name" value="Integrase-like_cat_sf"/>
</dbReference>
<dbReference type="Gene3D" id="1.10.443.10">
    <property type="entry name" value="Intergrase catalytic core"/>
    <property type="match status" value="1"/>
</dbReference>
<evidence type="ECO:0000313" key="6">
    <source>
        <dbReference type="Proteomes" id="UP000006008"/>
    </source>
</evidence>
<evidence type="ECO:0000313" key="5">
    <source>
        <dbReference type="EMBL" id="EHB93531.1"/>
    </source>
</evidence>
<dbReference type="PANTHER" id="PTHR30349">
    <property type="entry name" value="PHAGE INTEGRASE-RELATED"/>
    <property type="match status" value="1"/>
</dbReference>
<dbReference type="PATRIC" id="fig|742725.3.peg.23"/>
<dbReference type="Pfam" id="PF13102">
    <property type="entry name" value="Phage_int_SAM_5"/>
    <property type="match status" value="1"/>
</dbReference>
<dbReference type="RefSeq" id="WP_009132830.1">
    <property type="nucleotide sequence ID" value="NZ_CP102250.1"/>
</dbReference>
<gene>
    <name evidence="5" type="ORF">HMPREF9450_00024</name>
</gene>
<dbReference type="PROSITE" id="PS51898">
    <property type="entry name" value="TYR_RECOMBINASE"/>
    <property type="match status" value="1"/>
</dbReference>
<dbReference type="GO" id="GO:0015074">
    <property type="term" value="P:DNA integration"/>
    <property type="evidence" value="ECO:0007669"/>
    <property type="project" value="InterPro"/>
</dbReference>
<evidence type="ECO:0000256" key="1">
    <source>
        <dbReference type="ARBA" id="ARBA00008857"/>
    </source>
</evidence>
<keyword evidence="3" id="KW-0233">DNA recombination</keyword>
<dbReference type="SUPFAM" id="SSF56349">
    <property type="entry name" value="DNA breaking-rejoining enzymes"/>
    <property type="match status" value="1"/>
</dbReference>
<dbReference type="Gene3D" id="1.10.150.130">
    <property type="match status" value="1"/>
</dbReference>
<dbReference type="InterPro" id="IPR025269">
    <property type="entry name" value="SAM-like_dom"/>
</dbReference>
<evidence type="ECO:0000256" key="3">
    <source>
        <dbReference type="ARBA" id="ARBA00023172"/>
    </source>
</evidence>
<dbReference type="CDD" id="cd01185">
    <property type="entry name" value="INTN1_C_like"/>
    <property type="match status" value="1"/>
</dbReference>
<evidence type="ECO:0000259" key="4">
    <source>
        <dbReference type="PROSITE" id="PS51898"/>
    </source>
</evidence>
<dbReference type="InterPro" id="IPR011010">
    <property type="entry name" value="DNA_brk_join_enz"/>
</dbReference>
<keyword evidence="6" id="KW-1185">Reference proteome</keyword>
<comment type="similarity">
    <text evidence="1">Belongs to the 'phage' integrase family.</text>
</comment>
<dbReference type="Pfam" id="PF00589">
    <property type="entry name" value="Phage_integrase"/>
    <property type="match status" value="1"/>
</dbReference>
<protein>
    <recommendedName>
        <fullName evidence="4">Tyr recombinase domain-containing protein</fullName>
    </recommendedName>
</protein>
<sequence>MVANLNIKRSYLFFPDKEKEGDGYKPDAKLRLRVRWSGHKVDFNVGYRVKLSQWDTPTQRCRVKTTNLQKQSATLINGVIQAFETTIDSVFTSFELEGISPTPDQVRAKFNLLSGRTNNTEVQTDKTLFDYFDDFTREMGNINSWTSATYAKFAAVRHHLETFNASLQFADLTEFGLTQYVNYLREVKGMRNTTITKQLGFLKWFLRWATTKGYCQTLDYINFKPKLKTSEKKIIFLDWPELMTVYNYPFTDKQKTLERVRDVFCFCCFTSLRYSDVANLKRSDVFDSYISLTTIKTADSIKIELNKYSRAILDKYADQQYPGNLALPVISNQKMNDYLKEVGKICGIDQAVTITYYRGNERIDEVYPKYELLGTHAGRRTFICNALMMGIAPQVVMKWTGHSDYKAMKPYIDIADSAKVEAMKLFDEKTITVSK</sequence>
<dbReference type="eggNOG" id="COG0582">
    <property type="taxonomic scope" value="Bacteria"/>
</dbReference>
<dbReference type="EMBL" id="ADLD01000002">
    <property type="protein sequence ID" value="EHB93531.1"/>
    <property type="molecule type" value="Genomic_DNA"/>
</dbReference>
<dbReference type="Proteomes" id="UP000006008">
    <property type="component" value="Unassembled WGS sequence"/>
</dbReference>
<dbReference type="AlphaFoldDB" id="G5H514"/>
<dbReference type="InterPro" id="IPR050090">
    <property type="entry name" value="Tyrosine_recombinase_XerCD"/>
</dbReference>
<organism evidence="5 6">
    <name type="scientific">Alistipes indistinctus YIT 12060</name>
    <dbReference type="NCBI Taxonomy" id="742725"/>
    <lineage>
        <taxon>Bacteria</taxon>
        <taxon>Pseudomonadati</taxon>
        <taxon>Bacteroidota</taxon>
        <taxon>Bacteroidia</taxon>
        <taxon>Bacteroidales</taxon>
        <taxon>Rikenellaceae</taxon>
        <taxon>Alistipes</taxon>
    </lineage>
</organism>
<proteinExistence type="inferred from homology"/>
<dbReference type="InterPro" id="IPR002104">
    <property type="entry name" value="Integrase_catalytic"/>
</dbReference>
<dbReference type="InterPro" id="IPR010998">
    <property type="entry name" value="Integrase_recombinase_N"/>
</dbReference>
<accession>G5H514</accession>
<dbReference type="PANTHER" id="PTHR30349:SF64">
    <property type="entry name" value="PROPHAGE INTEGRASE INTD-RELATED"/>
    <property type="match status" value="1"/>
</dbReference>
<name>G5H514_9BACT</name>
<comment type="caution">
    <text evidence="5">The sequence shown here is derived from an EMBL/GenBank/DDBJ whole genome shotgun (WGS) entry which is preliminary data.</text>
</comment>
<dbReference type="GeneID" id="92816450"/>